<dbReference type="AlphaFoldDB" id="A0A0F9BUU7"/>
<gene>
    <name evidence="1" type="ORF">LCGC14_2403150</name>
</gene>
<accession>A0A0F9BUU7</accession>
<evidence type="ECO:0000313" key="1">
    <source>
        <dbReference type="EMBL" id="KKL25654.1"/>
    </source>
</evidence>
<proteinExistence type="predicted"/>
<sequence length="227" mass="25241">MTPEWIRDVPTLDPAKHTPDALLQICDRLADKIINSPWDPLKIGDSQFDDYIDLLTSYAFWHGLNDVAHMICEYAPSGDKLASVVKALRLIRAHINAGAFKSAKIECGDRSATEVAMAAAEIASQLPQNPQRKRGRLLRAALNLIHDHPEMDWTFPLLTARLGCNSGTLHKPKYKPTILKAIAIQARQQARSPQKIPRGSIEASVWTCELCGKTHSCHRDAEECCNV</sequence>
<comment type="caution">
    <text evidence="1">The sequence shown here is derived from an EMBL/GenBank/DDBJ whole genome shotgun (WGS) entry which is preliminary data.</text>
</comment>
<dbReference type="EMBL" id="LAZR01036136">
    <property type="protein sequence ID" value="KKL25654.1"/>
    <property type="molecule type" value="Genomic_DNA"/>
</dbReference>
<protein>
    <submittedName>
        <fullName evidence="1">Uncharacterized protein</fullName>
    </submittedName>
</protein>
<organism evidence="1">
    <name type="scientific">marine sediment metagenome</name>
    <dbReference type="NCBI Taxonomy" id="412755"/>
    <lineage>
        <taxon>unclassified sequences</taxon>
        <taxon>metagenomes</taxon>
        <taxon>ecological metagenomes</taxon>
    </lineage>
</organism>
<reference evidence="1" key="1">
    <citation type="journal article" date="2015" name="Nature">
        <title>Complex archaea that bridge the gap between prokaryotes and eukaryotes.</title>
        <authorList>
            <person name="Spang A."/>
            <person name="Saw J.H."/>
            <person name="Jorgensen S.L."/>
            <person name="Zaremba-Niedzwiedzka K."/>
            <person name="Martijn J."/>
            <person name="Lind A.E."/>
            <person name="van Eijk R."/>
            <person name="Schleper C."/>
            <person name="Guy L."/>
            <person name="Ettema T.J."/>
        </authorList>
    </citation>
    <scope>NUCLEOTIDE SEQUENCE</scope>
</reference>
<name>A0A0F9BUU7_9ZZZZ</name>